<reference evidence="2 4" key="1">
    <citation type="submission" date="2021-07" db="EMBL/GenBank/DDBJ databases">
        <title>Stakelama flava sp. nov., a novel endophytic bacterium isolated from branch of Kandelia candel.</title>
        <authorList>
            <person name="Tuo L."/>
        </authorList>
    </citation>
    <scope>NUCLEOTIDE SEQUENCE [LARGE SCALE GENOMIC DNA]</scope>
    <source>
        <strain evidence="2 4">CBK3Z-3</strain>
    </source>
</reference>
<comment type="caution">
    <text evidence="2">The sequence shown here is derived from an EMBL/GenBank/DDBJ whole genome shotgun (WGS) entry which is preliminary data.</text>
</comment>
<keyword evidence="1" id="KW-0812">Transmembrane</keyword>
<name>A0ABS6XJ67_9SPHN</name>
<accession>A0ABS6XJ67</accession>
<dbReference type="EMBL" id="JAHWZX010000003">
    <property type="protein sequence ID" value="MBW4330287.1"/>
    <property type="molecule type" value="Genomic_DNA"/>
</dbReference>
<protein>
    <submittedName>
        <fullName evidence="2">Uncharacterized protein</fullName>
    </submittedName>
</protein>
<evidence type="ECO:0000313" key="3">
    <source>
        <dbReference type="EMBL" id="MBW4330287.1"/>
    </source>
</evidence>
<dbReference type="PROSITE" id="PS51257">
    <property type="entry name" value="PROKAR_LIPOPROTEIN"/>
    <property type="match status" value="1"/>
</dbReference>
<proteinExistence type="predicted"/>
<evidence type="ECO:0000313" key="4">
    <source>
        <dbReference type="Proteomes" id="UP001197214"/>
    </source>
</evidence>
<keyword evidence="1" id="KW-0472">Membrane</keyword>
<evidence type="ECO:0000256" key="1">
    <source>
        <dbReference type="SAM" id="Phobius"/>
    </source>
</evidence>
<sequence length="68" mass="7636">MVRNLRKFLFRYFGIIGLVIAAACFAAPFFFASMTPDDARTLWSLGGTVGGVSLVLMIASFFVRERRR</sequence>
<keyword evidence="4" id="KW-1185">Reference proteome</keyword>
<feature type="transmembrane region" description="Helical" evidence="1">
    <location>
        <begin position="12"/>
        <end position="31"/>
    </location>
</feature>
<dbReference type="Proteomes" id="UP001197214">
    <property type="component" value="Unassembled WGS sequence"/>
</dbReference>
<feature type="transmembrane region" description="Helical" evidence="1">
    <location>
        <begin position="43"/>
        <end position="63"/>
    </location>
</feature>
<organism evidence="2 4">
    <name type="scientific">Stakelama flava</name>
    <dbReference type="NCBI Taxonomy" id="2860338"/>
    <lineage>
        <taxon>Bacteria</taxon>
        <taxon>Pseudomonadati</taxon>
        <taxon>Pseudomonadota</taxon>
        <taxon>Alphaproteobacteria</taxon>
        <taxon>Sphingomonadales</taxon>
        <taxon>Sphingomonadaceae</taxon>
        <taxon>Stakelama</taxon>
    </lineage>
</organism>
<dbReference type="EMBL" id="JAHWZX010000003">
    <property type="protein sequence ID" value="MBW4330245.1"/>
    <property type="molecule type" value="Genomic_DNA"/>
</dbReference>
<evidence type="ECO:0000313" key="2">
    <source>
        <dbReference type="EMBL" id="MBW4330245.1"/>
    </source>
</evidence>
<dbReference type="RefSeq" id="WP_219237344.1">
    <property type="nucleotide sequence ID" value="NZ_JAHWZX010000003.1"/>
</dbReference>
<gene>
    <name evidence="2" type="ORF">KY084_05075</name>
    <name evidence="3" type="ORF">KY084_05300</name>
</gene>
<keyword evidence="1" id="KW-1133">Transmembrane helix</keyword>